<keyword evidence="1" id="KW-0812">Transmembrane</keyword>
<reference evidence="3" key="1">
    <citation type="submission" date="2018-02" db="EMBL/GenBank/DDBJ databases">
        <authorList>
            <person name="Hausmann B."/>
        </authorList>
    </citation>
    <scope>NUCLEOTIDE SEQUENCE [LARGE SCALE GENOMIC DNA]</scope>
    <source>
        <strain evidence="3">Peat soil MAG SbA5</strain>
    </source>
</reference>
<gene>
    <name evidence="2" type="ORF">SBA5_860008</name>
</gene>
<evidence type="ECO:0000313" key="2">
    <source>
        <dbReference type="EMBL" id="SPE31217.1"/>
    </source>
</evidence>
<protein>
    <recommendedName>
        <fullName evidence="4">TIGR03435 family protein</fullName>
    </recommendedName>
</protein>
<dbReference type="NCBIfam" id="TIGR03435">
    <property type="entry name" value="Soli_TIGR03435"/>
    <property type="match status" value="1"/>
</dbReference>
<keyword evidence="1" id="KW-1133">Transmembrane helix</keyword>
<feature type="transmembrane region" description="Helical" evidence="1">
    <location>
        <begin position="20"/>
        <end position="39"/>
    </location>
</feature>
<organism evidence="2 3">
    <name type="scientific">Candidatus Sulfuritelmatomonas gaucii</name>
    <dbReference type="NCBI Taxonomy" id="2043161"/>
    <lineage>
        <taxon>Bacteria</taxon>
        <taxon>Pseudomonadati</taxon>
        <taxon>Acidobacteriota</taxon>
        <taxon>Terriglobia</taxon>
        <taxon>Terriglobales</taxon>
        <taxon>Acidobacteriaceae</taxon>
        <taxon>Candidatus Sulfuritelmatomonas</taxon>
    </lineage>
</organism>
<evidence type="ECO:0000313" key="3">
    <source>
        <dbReference type="Proteomes" id="UP000239735"/>
    </source>
</evidence>
<proteinExistence type="predicted"/>
<dbReference type="Pfam" id="PF12543">
    <property type="entry name" value="DUF3738"/>
    <property type="match status" value="1"/>
</dbReference>
<sequence>MLQECSTSLRLPWLWKLRRFHAAFLECAVPSIFIFWFSLALHANAQQTAPATPAATLSRFEVATIKPSNPDDSNHRWERLPGRFVIENYSLQQMIRVAFGLTSDLQVVGGPKWVDDREFDIEAKADDPELAKMRAMTDDQRDIEWNHLLQSLLTERFGLKVRVGEQELPVYALVVAKSGVKLKHSPVGETAHGIPVRSSPRLATTVMTATTVSMVEFTDHLSRMPESDNRLVVDRTGLEGQYDFELKWTRDYGSGIPENALYPGLFTALQEQLGLELKPDKAPVKVVIVDAATEPGVD</sequence>
<dbReference type="EMBL" id="OKRB01000148">
    <property type="protein sequence ID" value="SPE31217.1"/>
    <property type="molecule type" value="Genomic_DNA"/>
</dbReference>
<accession>A0A2N9M725</accession>
<dbReference type="OrthoDB" id="111515at2"/>
<keyword evidence="1" id="KW-0472">Membrane</keyword>
<dbReference type="Proteomes" id="UP000239735">
    <property type="component" value="Unassembled WGS sequence"/>
</dbReference>
<name>A0A2N9M725_9BACT</name>
<dbReference type="AlphaFoldDB" id="A0A2N9M725"/>
<dbReference type="InterPro" id="IPR017801">
    <property type="entry name" value="DUF3738"/>
</dbReference>
<evidence type="ECO:0008006" key="4">
    <source>
        <dbReference type="Google" id="ProtNLM"/>
    </source>
</evidence>
<evidence type="ECO:0000256" key="1">
    <source>
        <dbReference type="SAM" id="Phobius"/>
    </source>
</evidence>